<evidence type="ECO:0000313" key="3">
    <source>
        <dbReference type="EMBL" id="QII81801.1"/>
    </source>
</evidence>
<dbReference type="EMBL" id="CP049740">
    <property type="protein sequence ID" value="QII81801.1"/>
    <property type="molecule type" value="Genomic_DNA"/>
</dbReference>
<gene>
    <name evidence="3" type="ORF">G7057_04455</name>
</gene>
<organism evidence="3 4">
    <name type="scientific">Jeotgalibaca arthritidis</name>
    <dbReference type="NCBI Taxonomy" id="1868794"/>
    <lineage>
        <taxon>Bacteria</taxon>
        <taxon>Bacillati</taxon>
        <taxon>Bacillota</taxon>
        <taxon>Bacilli</taxon>
        <taxon>Lactobacillales</taxon>
        <taxon>Carnobacteriaceae</taxon>
        <taxon>Jeotgalibaca</taxon>
    </lineage>
</organism>
<dbReference type="InterPro" id="IPR025588">
    <property type="entry name" value="YcxB-like_C"/>
</dbReference>
<feature type="transmembrane region" description="Helical" evidence="1">
    <location>
        <begin position="26"/>
        <end position="44"/>
    </location>
</feature>
<feature type="domain" description="YcxB-like C-terminal" evidence="2">
    <location>
        <begin position="94"/>
        <end position="156"/>
    </location>
</feature>
<dbReference type="Proteomes" id="UP000501451">
    <property type="component" value="Chromosome"/>
</dbReference>
<evidence type="ECO:0000256" key="1">
    <source>
        <dbReference type="SAM" id="Phobius"/>
    </source>
</evidence>
<evidence type="ECO:0000313" key="4">
    <source>
        <dbReference type="Proteomes" id="UP000501451"/>
    </source>
</evidence>
<sequence>MTYKGKGTLSLKDSLFLNLTLSTNKYLIYASFTMFLCFIIFMLFMGDYTVSRQIGLSILIFLFIFSSFILNEAISLIKSVKKFPESIGHRVFIIDNEGLHITQPSNDETNFFSWNEVESLINRKNFWLLRLNNQQIKAIPHAAFKENELQEINHFLVNKLESKTRF</sequence>
<reference evidence="3 4" key="1">
    <citation type="journal article" date="2017" name="Int. J. Syst. Evol. Microbiol.">
        <title>Jeotgalibaca porci sp. nov. and Jeotgalibaca arthritidis sp. nov., isolated from pigs, and emended description of the genus Jeotgalibaca.</title>
        <authorList>
            <person name="Zamora L."/>
            <person name="Perez-Sancho M."/>
            <person name="Dominguez L."/>
            <person name="Fernandez-Garayzabal J.F."/>
            <person name="Vela A.I."/>
        </authorList>
    </citation>
    <scope>NUCLEOTIDE SEQUENCE [LARGE SCALE GENOMIC DNA]</scope>
    <source>
        <strain evidence="3 4">CECT 9157</strain>
    </source>
</reference>
<keyword evidence="1" id="KW-1133">Transmembrane helix</keyword>
<dbReference type="KEGG" id="jar:G7057_04455"/>
<keyword evidence="4" id="KW-1185">Reference proteome</keyword>
<keyword evidence="1" id="KW-0812">Transmembrane</keyword>
<name>A0A6G7K9B2_9LACT</name>
<proteinExistence type="predicted"/>
<dbReference type="Pfam" id="PF14317">
    <property type="entry name" value="YcxB"/>
    <property type="match status" value="1"/>
</dbReference>
<keyword evidence="1" id="KW-0472">Membrane</keyword>
<protein>
    <submittedName>
        <fullName evidence="3">YcxB family protein</fullName>
    </submittedName>
</protein>
<dbReference type="AlphaFoldDB" id="A0A6G7K9B2"/>
<evidence type="ECO:0000259" key="2">
    <source>
        <dbReference type="Pfam" id="PF14317"/>
    </source>
</evidence>
<feature type="transmembrane region" description="Helical" evidence="1">
    <location>
        <begin position="56"/>
        <end position="77"/>
    </location>
</feature>
<dbReference type="RefSeq" id="WP_166161644.1">
    <property type="nucleotide sequence ID" value="NZ_CP049740.1"/>
</dbReference>
<accession>A0A6G7K9B2</accession>